<evidence type="ECO:0000256" key="4">
    <source>
        <dbReference type="ARBA" id="ARBA00022664"/>
    </source>
</evidence>
<evidence type="ECO:0000256" key="3">
    <source>
        <dbReference type="ARBA" id="ARBA00022490"/>
    </source>
</evidence>
<dbReference type="PANTHER" id="PTHR16290:SF0">
    <property type="entry name" value="DECAPPING PROTEIN 1, ISOFORM A"/>
    <property type="match status" value="1"/>
</dbReference>
<name>A0A0J9SX08_PLAV1</name>
<feature type="region of interest" description="Disordered" evidence="5">
    <location>
        <begin position="109"/>
        <end position="200"/>
    </location>
</feature>
<dbReference type="GO" id="GO:0006397">
    <property type="term" value="P:mRNA processing"/>
    <property type="evidence" value="ECO:0007669"/>
    <property type="project" value="UniProtKB-KW"/>
</dbReference>
<dbReference type="OrthoDB" id="440673at2759"/>
<evidence type="ECO:0000256" key="1">
    <source>
        <dbReference type="ARBA" id="ARBA00004496"/>
    </source>
</evidence>
<proteinExistence type="inferred from homology"/>
<dbReference type="GO" id="GO:0003729">
    <property type="term" value="F:mRNA binding"/>
    <property type="evidence" value="ECO:0007669"/>
    <property type="project" value="TreeGrafter"/>
</dbReference>
<dbReference type="GO" id="GO:0008047">
    <property type="term" value="F:enzyme activator activity"/>
    <property type="evidence" value="ECO:0007669"/>
    <property type="project" value="InterPro"/>
</dbReference>
<dbReference type="GO" id="GO:0000932">
    <property type="term" value="C:P-body"/>
    <property type="evidence" value="ECO:0007669"/>
    <property type="project" value="TreeGrafter"/>
</dbReference>
<dbReference type="CDD" id="cd09804">
    <property type="entry name" value="Dcp1"/>
    <property type="match status" value="1"/>
</dbReference>
<feature type="compositionally biased region" description="Gly residues" evidence="5">
    <location>
        <begin position="691"/>
        <end position="701"/>
    </location>
</feature>
<feature type="compositionally biased region" description="Polar residues" evidence="5">
    <location>
        <begin position="180"/>
        <end position="195"/>
    </location>
</feature>
<gene>
    <name evidence="6" type="ORF">PVBG_03707</name>
</gene>
<feature type="region of interest" description="Disordered" evidence="5">
    <location>
        <begin position="1"/>
        <end position="80"/>
    </location>
</feature>
<comment type="subcellular location">
    <subcellularLocation>
        <location evidence="1">Cytoplasm</location>
    </subcellularLocation>
</comment>
<feature type="compositionally biased region" description="Basic and acidic residues" evidence="5">
    <location>
        <begin position="588"/>
        <end position="607"/>
    </location>
</feature>
<sequence length="1095" mass="116037">MKKKNIAAATSYGKVKSRVNRYDMNGSYNFNETKNGGKVPGGGTPGDGKKSRPEAPPSGKAANSAVTSPQNSGGGNAHHAQAAKYVKNAYPYDYNAYGPKKVGEYKEKMKGPMKGAGHGGDGGAHGEGRSSQAGMNSGGAPDGKAIAGGSKGNVDDANGANMNGGNANGGNTTGVHPSGANLSNTNAGRSQNTGRKGNKNENLNEEVSLLREKICFKMLKSIDIYITEIIMKSSFVTVYKMKEDELKWVRADIEGFLYIVRRSIKPTYRLIITNKKNENHLVQDIHGRINLSTDQNYIFYRVHNEESNLKSTYSLWFYSTEEKEKIYSMLRELVDRGAGAPSVSGAANLGSSDVSGIANGANVGYVHSKNINFILSKGEGGVSEGAAIGGMAVGGMAAGGMTTGGMAAGGVAPGGGIMGANPNDSSSKSVLLNGHDEELLKGGAISGADHAQRKANAKNGIPMMAPDSGRDNDYEKNFELMGNNKLENLYAKMNIPLGEGGHIPPGAANAIYGNYLKQLYKSSGGVNGMDGMEAIGQRGKMKDTPGEEGLAGCDSNVKGGAQQNSVDFNDKVGRKLLYLIKGLPMEGERGVEKGGERGGEKGSDNLKKLSGPDFYEGRKSEDMPRGGGGGTNNPAVDPKGGGGGGGYPNDKGSAISGGEAIMNLLGLSKNSDVKEDEVEDKKKKKKKKGASGEGPSGGGANGSANGNAAAIAIVNANASSGAITSGDNAGMNQMGSALGAKGFEANMQKRGLQLREMQLRELQFREMQLREMQLRGMQMNGLVMNGVPINGMAMNGMLPSGMPPNGMLPNGVPPNGMPPNGMPPNLMQMHHPQGNDLQMLPLPAEEMNGKAMKYAKGKSDCSEEPVSNNHPVEKAYLERPSFQNNSIESLHSKEVEVINGNMDDEKQMTSALLNIIKQKGDRANHVQGFEGANHHGGHDGMNEFHPDSYEMLLKMQGGGGSGERRAKSGQRVTNRMGSHVGSQLGSQLGSHLGSHLGSNLGSHLGSHLDNRSHNGPFDEGEMPRRNNHPGYSPHDKQLLKYEDERMDSFSGVEDYKNRSILLSRNTIHNVIKETLQSDEFVNLLWEKLVTSKNIM</sequence>
<organism evidence="6 7">
    <name type="scientific">Plasmodium vivax (strain Brazil I)</name>
    <dbReference type="NCBI Taxonomy" id="1033975"/>
    <lineage>
        <taxon>Eukaryota</taxon>
        <taxon>Sar</taxon>
        <taxon>Alveolata</taxon>
        <taxon>Apicomplexa</taxon>
        <taxon>Aconoidasida</taxon>
        <taxon>Haemosporida</taxon>
        <taxon>Plasmodiidae</taxon>
        <taxon>Plasmodium</taxon>
        <taxon>Plasmodium (Plasmodium)</taxon>
    </lineage>
</organism>
<evidence type="ECO:0000313" key="6">
    <source>
        <dbReference type="EMBL" id="KMZ87605.1"/>
    </source>
</evidence>
<dbReference type="GO" id="GO:0031087">
    <property type="term" value="P:deadenylation-independent decapping of nuclear-transcribed mRNA"/>
    <property type="evidence" value="ECO:0007669"/>
    <property type="project" value="TreeGrafter"/>
</dbReference>
<dbReference type="GO" id="GO:0000290">
    <property type="term" value="P:deadenylation-dependent decapping of nuclear-transcribed mRNA"/>
    <property type="evidence" value="ECO:0007669"/>
    <property type="project" value="InterPro"/>
</dbReference>
<feature type="compositionally biased region" description="Low complexity" evidence="5">
    <location>
        <begin position="155"/>
        <end position="165"/>
    </location>
</feature>
<dbReference type="InterPro" id="IPR010334">
    <property type="entry name" value="Dcp1"/>
</dbReference>
<dbReference type="SUPFAM" id="SSF50729">
    <property type="entry name" value="PH domain-like"/>
    <property type="match status" value="1"/>
</dbReference>
<keyword evidence="4" id="KW-0507">mRNA processing</keyword>
<keyword evidence="3" id="KW-0963">Cytoplasm</keyword>
<feature type="compositionally biased region" description="Gly residues" evidence="5">
    <location>
        <begin position="114"/>
        <end position="125"/>
    </location>
</feature>
<protein>
    <submittedName>
        <fullName evidence="6">Asparagine-rich antigen</fullName>
    </submittedName>
</protein>
<reference evidence="6 7" key="1">
    <citation type="submission" date="2011-08" db="EMBL/GenBank/DDBJ databases">
        <title>The Genome Sequence of Plasmodium vivax Brazil I.</title>
        <authorList>
            <consortium name="The Broad Institute Genome Sequencing Platform"/>
            <consortium name="The Broad Institute Genome Sequencing Center for Infectious Disease"/>
            <person name="Neafsey D."/>
            <person name="Carlton J."/>
            <person name="Barnwell J."/>
            <person name="Collins W."/>
            <person name="Escalante A."/>
            <person name="Mullikin J."/>
            <person name="Saul A."/>
            <person name="Guigo R."/>
            <person name="Camara F."/>
            <person name="Young S.K."/>
            <person name="Zeng Q."/>
            <person name="Gargeya S."/>
            <person name="Fitzgerald M."/>
            <person name="Haas B."/>
            <person name="Abouelleil A."/>
            <person name="Alvarado L."/>
            <person name="Arachchi H.M."/>
            <person name="Berlin A."/>
            <person name="Brown A."/>
            <person name="Chapman S.B."/>
            <person name="Chen Z."/>
            <person name="Dunbar C."/>
            <person name="Freedman E."/>
            <person name="Gearin G."/>
            <person name="Gellesch M."/>
            <person name="Goldberg J."/>
            <person name="Griggs A."/>
            <person name="Gujja S."/>
            <person name="Heiman D."/>
            <person name="Howarth C."/>
            <person name="Larson L."/>
            <person name="Lui A."/>
            <person name="MacDonald P.J.P."/>
            <person name="Montmayeur A."/>
            <person name="Murphy C."/>
            <person name="Neiman D."/>
            <person name="Pearson M."/>
            <person name="Priest M."/>
            <person name="Roberts A."/>
            <person name="Saif S."/>
            <person name="Shea T."/>
            <person name="Shenoy N."/>
            <person name="Sisk P."/>
            <person name="Stolte C."/>
            <person name="Sykes S."/>
            <person name="Wortman J."/>
            <person name="Nusbaum C."/>
            <person name="Birren B."/>
        </authorList>
    </citation>
    <scope>NUCLEOTIDE SEQUENCE [LARGE SCALE GENOMIC DNA]</scope>
    <source>
        <strain evidence="6 7">Brazil I</strain>
    </source>
</reference>
<feature type="compositionally biased region" description="Basic and acidic residues" evidence="5">
    <location>
        <begin position="615"/>
        <end position="624"/>
    </location>
</feature>
<dbReference type="PANTHER" id="PTHR16290">
    <property type="entry name" value="TRANSCRIPTION FACTOR SMIF DECAPPING ENZYME DCP1"/>
    <property type="match status" value="1"/>
</dbReference>
<feature type="region of interest" description="Disordered" evidence="5">
    <location>
        <begin position="444"/>
        <end position="467"/>
    </location>
</feature>
<dbReference type="Pfam" id="PF06058">
    <property type="entry name" value="DCP1"/>
    <property type="match status" value="1"/>
</dbReference>
<dbReference type="Gene3D" id="2.30.29.30">
    <property type="entry name" value="Pleckstrin-homology domain (PH domain)/Phosphotyrosine-binding domain (PTB)"/>
    <property type="match status" value="1"/>
</dbReference>
<dbReference type="InterPro" id="IPR011993">
    <property type="entry name" value="PH-like_dom_sf"/>
</dbReference>
<feature type="region of interest" description="Disordered" evidence="5">
    <location>
        <begin position="667"/>
        <end position="702"/>
    </location>
</feature>
<dbReference type="EMBL" id="KQ234795">
    <property type="protein sequence ID" value="KMZ87605.1"/>
    <property type="molecule type" value="Genomic_DNA"/>
</dbReference>
<feature type="region of interest" description="Disordered" evidence="5">
    <location>
        <begin position="588"/>
        <end position="654"/>
    </location>
</feature>
<dbReference type="AlphaFoldDB" id="A0A0J9SX08"/>
<feature type="region of interest" description="Disordered" evidence="5">
    <location>
        <begin position="955"/>
        <end position="1037"/>
    </location>
</feature>
<evidence type="ECO:0000256" key="5">
    <source>
        <dbReference type="SAM" id="MobiDB-lite"/>
    </source>
</evidence>
<evidence type="ECO:0000313" key="7">
    <source>
        <dbReference type="Proteomes" id="UP000053327"/>
    </source>
</evidence>
<dbReference type="Proteomes" id="UP000053327">
    <property type="component" value="Unassembled WGS sequence"/>
</dbReference>
<accession>A0A0J9SX08</accession>
<feature type="compositionally biased region" description="Polar residues" evidence="5">
    <location>
        <begin position="970"/>
        <end position="989"/>
    </location>
</feature>
<evidence type="ECO:0000256" key="2">
    <source>
        <dbReference type="ARBA" id="ARBA00008778"/>
    </source>
</evidence>
<comment type="similarity">
    <text evidence="2">Belongs to the DCP1 family.</text>
</comment>